<dbReference type="HOGENOM" id="CLU_2427772_0_0_1"/>
<reference evidence="3" key="1">
    <citation type="journal article" date="2007" name="Plant Cell">
        <title>Dothideomycete-plant interactions illuminated by genome sequencing and EST analysis of the wheat pathogen Stagonospora nodorum.</title>
        <authorList>
            <person name="Hane J.K."/>
            <person name="Lowe R.G."/>
            <person name="Solomon P.S."/>
            <person name="Tan K.C."/>
            <person name="Schoch C.L."/>
            <person name="Spatafora J.W."/>
            <person name="Crous P.W."/>
            <person name="Kodira C."/>
            <person name="Birren B.W."/>
            <person name="Galagan J.E."/>
            <person name="Torriani S.F."/>
            <person name="McDonald B.A."/>
            <person name="Oliver R.P."/>
        </authorList>
    </citation>
    <scope>NUCLEOTIDE SEQUENCE [LARGE SCALE GENOMIC DNA]</scope>
    <source>
        <strain evidence="3">SN15 / ATCC MYA-4574 / FGSC 10173</strain>
    </source>
</reference>
<accession>Q0UHQ3</accession>
<organism evidence="2 3">
    <name type="scientific">Phaeosphaeria nodorum (strain SN15 / ATCC MYA-4574 / FGSC 10173)</name>
    <name type="common">Glume blotch fungus</name>
    <name type="synonym">Parastagonospora nodorum</name>
    <dbReference type="NCBI Taxonomy" id="321614"/>
    <lineage>
        <taxon>Eukaryota</taxon>
        <taxon>Fungi</taxon>
        <taxon>Dikarya</taxon>
        <taxon>Ascomycota</taxon>
        <taxon>Pezizomycotina</taxon>
        <taxon>Dothideomycetes</taxon>
        <taxon>Pleosporomycetidae</taxon>
        <taxon>Pleosporales</taxon>
        <taxon>Pleosporineae</taxon>
        <taxon>Phaeosphaeriaceae</taxon>
        <taxon>Parastagonospora</taxon>
    </lineage>
</organism>
<feature type="region of interest" description="Disordered" evidence="1">
    <location>
        <begin position="28"/>
        <end position="91"/>
    </location>
</feature>
<evidence type="ECO:0000313" key="2">
    <source>
        <dbReference type="EMBL" id="EAT83879.1"/>
    </source>
</evidence>
<protein>
    <submittedName>
        <fullName evidence="2">Uncharacterized protein</fullName>
    </submittedName>
</protein>
<name>Q0UHQ3_PHANO</name>
<gene>
    <name evidence="2" type="ORF">SNOG_08711</name>
</gene>
<dbReference type="Proteomes" id="UP000001055">
    <property type="component" value="Unassembled WGS sequence"/>
</dbReference>
<sequence length="91" mass="10048">MFVRLLRPAQTSVTSESHRQCLIAITKRTEAISRSHPRISQAPQPAQRPGTKPAPSPAIPRYTVARIPNARPQASGTRHRLWILTTSGSTK</sequence>
<evidence type="ECO:0000256" key="1">
    <source>
        <dbReference type="SAM" id="MobiDB-lite"/>
    </source>
</evidence>
<proteinExistence type="predicted"/>
<dbReference type="GeneID" id="5975920"/>
<dbReference type="AlphaFoldDB" id="Q0UHQ3"/>
<dbReference type="InParanoid" id="Q0UHQ3"/>
<evidence type="ECO:0000313" key="3">
    <source>
        <dbReference type="Proteomes" id="UP000001055"/>
    </source>
</evidence>
<dbReference type="KEGG" id="pno:SNOG_08711"/>
<dbReference type="EMBL" id="CH445337">
    <property type="protein sequence ID" value="EAT83879.1"/>
    <property type="molecule type" value="Genomic_DNA"/>
</dbReference>
<dbReference type="RefSeq" id="XP_001799021.1">
    <property type="nucleotide sequence ID" value="XM_001798969.1"/>
</dbReference>